<reference evidence="1 2" key="1">
    <citation type="submission" date="2018-07" db="EMBL/GenBank/DDBJ databases">
        <title>GABA Modulating Bacteria of the Human Gut Microbiota.</title>
        <authorList>
            <person name="Strandwitz P."/>
            <person name="Kim K.H."/>
            <person name="Terekhova D."/>
            <person name="Liu J.K."/>
            <person name="Sharma A."/>
            <person name="Levering J."/>
            <person name="Mcdonald D."/>
            <person name="Dietrich D."/>
            <person name="Ramadhar T.R."/>
            <person name="Lekbua A."/>
            <person name="Mroue N."/>
            <person name="Liston C."/>
            <person name="Stewart E.J."/>
            <person name="Dubin M.J."/>
            <person name="Zengler K."/>
            <person name="Knight R."/>
            <person name="Gilbert J.A."/>
            <person name="Clardy J."/>
            <person name="Lewis K."/>
        </authorList>
    </citation>
    <scope>NUCLEOTIDE SEQUENCE [LARGE SCALE GENOMIC DNA]</scope>
    <source>
        <strain evidence="1 2">KLE1738</strain>
    </source>
</reference>
<sequence>MEILMALLCAALLLWFNRLIFTRLISPAQQGTVPVFAVIPAVGDGDGLEQTLRHLHWLQGEKLSQFTLLIVDAGLTPAGQDLVQALQRKDTSLLFCPAEEATLILKRKDDHGYFSL</sequence>
<dbReference type="RefSeq" id="WP_117142423.1">
    <property type="nucleotide sequence ID" value="NZ_CAKXKJ010000005.1"/>
</dbReference>
<proteinExistence type="predicted"/>
<dbReference type="EMBL" id="QQRQ01000013">
    <property type="protein sequence ID" value="RFT06301.1"/>
    <property type="molecule type" value="Genomic_DNA"/>
</dbReference>
<protein>
    <recommendedName>
        <fullName evidence="3">Glycosyltransferase</fullName>
    </recommendedName>
</protein>
<dbReference type="Proteomes" id="UP000260649">
    <property type="component" value="Unassembled WGS sequence"/>
</dbReference>
<dbReference type="GeneID" id="97995737"/>
<evidence type="ECO:0000313" key="1">
    <source>
        <dbReference type="EMBL" id="RFT06301.1"/>
    </source>
</evidence>
<evidence type="ECO:0000313" key="2">
    <source>
        <dbReference type="Proteomes" id="UP000260649"/>
    </source>
</evidence>
<comment type="caution">
    <text evidence="1">The sequence shown here is derived from an EMBL/GenBank/DDBJ whole genome shotgun (WGS) entry which is preliminary data.</text>
</comment>
<accession>A0A3E2B2U3</accession>
<evidence type="ECO:0008006" key="3">
    <source>
        <dbReference type="Google" id="ProtNLM"/>
    </source>
</evidence>
<dbReference type="OrthoDB" id="1861321at2"/>
<organism evidence="1 2">
    <name type="scientific">Evtepia gabavorous</name>
    <dbReference type="NCBI Taxonomy" id="2211183"/>
    <lineage>
        <taxon>Bacteria</taxon>
        <taxon>Bacillati</taxon>
        <taxon>Bacillota</taxon>
        <taxon>Clostridia</taxon>
        <taxon>Eubacteriales</taxon>
        <taxon>Evtepia</taxon>
    </lineage>
</organism>
<dbReference type="AlphaFoldDB" id="A0A3E2B2U3"/>
<gene>
    <name evidence="1" type="ORF">DV520_08335</name>
</gene>
<keyword evidence="2" id="KW-1185">Reference proteome</keyword>
<name>A0A3E2B2U3_9FIRM</name>